<dbReference type="GO" id="GO:0003700">
    <property type="term" value="F:DNA-binding transcription factor activity"/>
    <property type="evidence" value="ECO:0007669"/>
    <property type="project" value="TreeGrafter"/>
</dbReference>
<name>A0A3E3I3M8_9FIRM</name>
<dbReference type="CDD" id="cd01544">
    <property type="entry name" value="PBP1_GalR"/>
    <property type="match status" value="1"/>
</dbReference>
<feature type="domain" description="HTH lacI-type" evidence="4">
    <location>
        <begin position="2"/>
        <end position="64"/>
    </location>
</feature>
<dbReference type="PROSITE" id="PS00356">
    <property type="entry name" value="HTH_LACI_1"/>
    <property type="match status" value="1"/>
</dbReference>
<protein>
    <submittedName>
        <fullName evidence="5">LacI family DNA-binding transcriptional regulator</fullName>
    </submittedName>
</protein>
<evidence type="ECO:0000256" key="2">
    <source>
        <dbReference type="ARBA" id="ARBA00023125"/>
    </source>
</evidence>
<organism evidence="5 7">
    <name type="scientific">Eisenbergiella massiliensis</name>
    <dbReference type="NCBI Taxonomy" id="1720294"/>
    <lineage>
        <taxon>Bacteria</taxon>
        <taxon>Bacillati</taxon>
        <taxon>Bacillota</taxon>
        <taxon>Clostridia</taxon>
        <taxon>Lachnospirales</taxon>
        <taxon>Lachnospiraceae</taxon>
        <taxon>Eisenbergiella</taxon>
    </lineage>
</organism>
<evidence type="ECO:0000313" key="5">
    <source>
        <dbReference type="EMBL" id="RGE59690.1"/>
    </source>
</evidence>
<proteinExistence type="predicted"/>
<evidence type="ECO:0000256" key="3">
    <source>
        <dbReference type="ARBA" id="ARBA00023163"/>
    </source>
</evidence>
<dbReference type="Proteomes" id="UP000261166">
    <property type="component" value="Unassembled WGS sequence"/>
</dbReference>
<dbReference type="InterPro" id="IPR028082">
    <property type="entry name" value="Peripla_BP_I"/>
</dbReference>
<keyword evidence="7" id="KW-1185">Reference proteome</keyword>
<dbReference type="Proteomes" id="UP000260812">
    <property type="component" value="Unassembled WGS sequence"/>
</dbReference>
<dbReference type="Gene3D" id="3.40.50.2300">
    <property type="match status" value="2"/>
</dbReference>
<evidence type="ECO:0000313" key="8">
    <source>
        <dbReference type="Proteomes" id="UP000261166"/>
    </source>
</evidence>
<dbReference type="RefSeq" id="WP_021639075.1">
    <property type="nucleotide sequence ID" value="NZ_CANNOQ010000141.1"/>
</dbReference>
<dbReference type="GO" id="GO:0000976">
    <property type="term" value="F:transcription cis-regulatory region binding"/>
    <property type="evidence" value="ECO:0007669"/>
    <property type="project" value="TreeGrafter"/>
</dbReference>
<dbReference type="SUPFAM" id="SSF53822">
    <property type="entry name" value="Periplasmic binding protein-like I"/>
    <property type="match status" value="1"/>
</dbReference>
<dbReference type="PANTHER" id="PTHR30146">
    <property type="entry name" value="LACI-RELATED TRANSCRIPTIONAL REPRESSOR"/>
    <property type="match status" value="1"/>
</dbReference>
<dbReference type="SMART" id="SM00354">
    <property type="entry name" value="HTH_LACI"/>
    <property type="match status" value="1"/>
</dbReference>
<dbReference type="GeneID" id="97987730"/>
<evidence type="ECO:0000256" key="1">
    <source>
        <dbReference type="ARBA" id="ARBA00023015"/>
    </source>
</evidence>
<dbReference type="InterPro" id="IPR046335">
    <property type="entry name" value="LacI/GalR-like_sensor"/>
</dbReference>
<dbReference type="EMBL" id="QVLV01000008">
    <property type="protein sequence ID" value="RGE59690.1"/>
    <property type="molecule type" value="Genomic_DNA"/>
</dbReference>
<dbReference type="PRINTS" id="PR00036">
    <property type="entry name" value="HTHLACI"/>
</dbReference>
<sequence length="344" mass="38638">MPTLKDIATKAGVSITSVSRVLNRDDSFSISESTKKKIWETAEELGYKGTGTNAEEEAARGKATVALVLLYSEYDEIMDSYYQLIRVTVKDALIEKGCRVREFFCPAKEGKELDMSRFSGTILIGHAGGWYRNEKIRQSVIASGIPVVFADFDPEDMEVEADCVVNDFHSLVEKALSHFFRLSYTTIGYVGTYGVAVSGRAVEDKRFLYFKQILEEQGLYREEFVWKTDINYAQNAYRLCCQMIENGDLPRALFIENDAMAMGCLRAFEENGIRVPEELSVISCNDVPTVEFISPALSTVHIYGDLIGSMSAELLVEQMRTGRVRGIRAVIPNKLILRQSCARE</sequence>
<reference evidence="5 8" key="1">
    <citation type="submission" date="2018-08" db="EMBL/GenBank/DDBJ databases">
        <title>A genome reference for cultivated species of the human gut microbiota.</title>
        <authorList>
            <person name="Zou Y."/>
            <person name="Xue W."/>
            <person name="Luo G."/>
        </authorList>
    </citation>
    <scope>NUCLEOTIDE SEQUENCE [LARGE SCALE GENOMIC DNA]</scope>
    <source>
        <strain evidence="6 8">AF26-4BH</strain>
        <strain evidence="5">TF05-5AC</strain>
    </source>
</reference>
<dbReference type="SUPFAM" id="SSF47413">
    <property type="entry name" value="lambda repressor-like DNA-binding domains"/>
    <property type="match status" value="1"/>
</dbReference>
<dbReference type="InterPro" id="IPR000843">
    <property type="entry name" value="HTH_LacI"/>
</dbReference>
<keyword evidence="1" id="KW-0805">Transcription regulation</keyword>
<dbReference type="Pfam" id="PF00356">
    <property type="entry name" value="LacI"/>
    <property type="match status" value="1"/>
</dbReference>
<comment type="caution">
    <text evidence="5">The sequence shown here is derived from an EMBL/GenBank/DDBJ whole genome shotgun (WGS) entry which is preliminary data.</text>
</comment>
<dbReference type="OrthoDB" id="43195at2"/>
<evidence type="ECO:0000313" key="7">
    <source>
        <dbReference type="Proteomes" id="UP000260812"/>
    </source>
</evidence>
<evidence type="ECO:0000259" key="4">
    <source>
        <dbReference type="PROSITE" id="PS50932"/>
    </source>
</evidence>
<accession>A0A3E3I3M8</accession>
<dbReference type="Gene3D" id="1.10.260.40">
    <property type="entry name" value="lambda repressor-like DNA-binding domains"/>
    <property type="match status" value="1"/>
</dbReference>
<dbReference type="Pfam" id="PF13377">
    <property type="entry name" value="Peripla_BP_3"/>
    <property type="match status" value="1"/>
</dbReference>
<dbReference type="AlphaFoldDB" id="A0A3E3I3M8"/>
<gene>
    <name evidence="6" type="ORF">DWY69_13170</name>
    <name evidence="5" type="ORF">DXC51_12820</name>
</gene>
<evidence type="ECO:0000313" key="6">
    <source>
        <dbReference type="EMBL" id="RGE71543.1"/>
    </source>
</evidence>
<dbReference type="CDD" id="cd01392">
    <property type="entry name" value="HTH_LacI"/>
    <property type="match status" value="1"/>
</dbReference>
<keyword evidence="3" id="KW-0804">Transcription</keyword>
<dbReference type="InterPro" id="IPR010982">
    <property type="entry name" value="Lambda_DNA-bd_dom_sf"/>
</dbReference>
<dbReference type="PROSITE" id="PS50932">
    <property type="entry name" value="HTH_LACI_2"/>
    <property type="match status" value="1"/>
</dbReference>
<keyword evidence="2 5" id="KW-0238">DNA-binding</keyword>
<dbReference type="EMBL" id="QVLU01000010">
    <property type="protein sequence ID" value="RGE71543.1"/>
    <property type="molecule type" value="Genomic_DNA"/>
</dbReference>
<dbReference type="PANTHER" id="PTHR30146:SF149">
    <property type="entry name" value="HTH-TYPE TRANSCRIPTIONAL REGULATOR EBGR"/>
    <property type="match status" value="1"/>
</dbReference>